<organism evidence="1 2">
    <name type="scientific">Euroglyphus maynei</name>
    <name type="common">Mayne's house dust mite</name>
    <dbReference type="NCBI Taxonomy" id="6958"/>
    <lineage>
        <taxon>Eukaryota</taxon>
        <taxon>Metazoa</taxon>
        <taxon>Ecdysozoa</taxon>
        <taxon>Arthropoda</taxon>
        <taxon>Chelicerata</taxon>
        <taxon>Arachnida</taxon>
        <taxon>Acari</taxon>
        <taxon>Acariformes</taxon>
        <taxon>Sarcoptiformes</taxon>
        <taxon>Astigmata</taxon>
        <taxon>Psoroptidia</taxon>
        <taxon>Analgoidea</taxon>
        <taxon>Pyroglyphidae</taxon>
        <taxon>Pyroglyphinae</taxon>
        <taxon>Euroglyphus</taxon>
    </lineage>
</organism>
<dbReference type="EMBL" id="MUJZ01009034">
    <property type="protein sequence ID" value="OTF82321.1"/>
    <property type="molecule type" value="Genomic_DNA"/>
</dbReference>
<evidence type="ECO:0000313" key="1">
    <source>
        <dbReference type="EMBL" id="OTF82321.1"/>
    </source>
</evidence>
<gene>
    <name evidence="1" type="ORF">BLA29_009336</name>
</gene>
<accession>A0A1Y3BMY8</accession>
<dbReference type="OrthoDB" id="6515069at2759"/>
<sequence>MCIEEEEEQNDDTLDENDDNFNELPMKNINDKTPIDNQFMAITNDKIPRKKCRSLPRLDSKFNLLIQNWNDLDQLTKKFEKNNEKNHQNGNKSCEFCDYIKGAGGGSNKTSTFTNLDKDVSMLMDMADRLGKMIMEKEKDKEEGAVQKTVNKSIIDQNEDIIEEKKVSLSYLEKLNNSMDLKQKVHFLRHKRQVGISVMKTSGGKCLMDFNDGQNTYQIQ</sequence>
<name>A0A1Y3BMY8_EURMA</name>
<dbReference type="AlphaFoldDB" id="A0A1Y3BMY8"/>
<comment type="caution">
    <text evidence="1">The sequence shown here is derived from an EMBL/GenBank/DDBJ whole genome shotgun (WGS) entry which is preliminary data.</text>
</comment>
<reference evidence="1 2" key="1">
    <citation type="submission" date="2017-03" db="EMBL/GenBank/DDBJ databases">
        <title>Genome Survey of Euroglyphus maynei.</title>
        <authorList>
            <person name="Arlian L.G."/>
            <person name="Morgan M.S."/>
            <person name="Rider S.D."/>
        </authorList>
    </citation>
    <scope>NUCLEOTIDE SEQUENCE [LARGE SCALE GENOMIC DNA]</scope>
    <source>
        <strain evidence="1">Arlian Lab</strain>
        <tissue evidence="1">Whole body</tissue>
    </source>
</reference>
<proteinExistence type="predicted"/>
<protein>
    <submittedName>
        <fullName evidence="1">Uncharacterized protein</fullName>
    </submittedName>
</protein>
<feature type="non-terminal residue" evidence="1">
    <location>
        <position position="220"/>
    </location>
</feature>
<evidence type="ECO:0000313" key="2">
    <source>
        <dbReference type="Proteomes" id="UP000194236"/>
    </source>
</evidence>
<dbReference type="Proteomes" id="UP000194236">
    <property type="component" value="Unassembled WGS sequence"/>
</dbReference>
<keyword evidence="2" id="KW-1185">Reference proteome</keyword>